<organism evidence="4 5">
    <name type="scientific">Candidatus Alectryocaccomicrobium excrementavium</name>
    <dbReference type="NCBI Taxonomy" id="2840668"/>
    <lineage>
        <taxon>Bacteria</taxon>
        <taxon>Bacillati</taxon>
        <taxon>Bacillota</taxon>
        <taxon>Clostridia</taxon>
        <taxon>Candidatus Alectryocaccomicrobium</taxon>
    </lineage>
</organism>
<accession>A0A9D1FXZ4</accession>
<dbReference type="HAMAP" id="MF_00163">
    <property type="entry name" value="Pep_deformylase"/>
    <property type="match status" value="1"/>
</dbReference>
<name>A0A9D1FXZ4_9FIRM</name>
<dbReference type="GO" id="GO:0042586">
    <property type="term" value="F:peptide deformylase activity"/>
    <property type="evidence" value="ECO:0007669"/>
    <property type="project" value="UniProtKB-UniRule"/>
</dbReference>
<dbReference type="SUPFAM" id="SSF56420">
    <property type="entry name" value="Peptide deformylase"/>
    <property type="match status" value="1"/>
</dbReference>
<proteinExistence type="inferred from homology"/>
<reference evidence="4" key="2">
    <citation type="journal article" date="2021" name="PeerJ">
        <title>Extensive microbial diversity within the chicken gut microbiome revealed by metagenomics and culture.</title>
        <authorList>
            <person name="Gilroy R."/>
            <person name="Ravi A."/>
            <person name="Getino M."/>
            <person name="Pursley I."/>
            <person name="Horton D.L."/>
            <person name="Alikhan N.F."/>
            <person name="Baker D."/>
            <person name="Gharbi K."/>
            <person name="Hall N."/>
            <person name="Watson M."/>
            <person name="Adriaenssens E.M."/>
            <person name="Foster-Nyarko E."/>
            <person name="Jarju S."/>
            <person name="Secka A."/>
            <person name="Antonio M."/>
            <person name="Oren A."/>
            <person name="Chaudhuri R.R."/>
            <person name="La Ragione R."/>
            <person name="Hildebrand F."/>
            <person name="Pallen M.J."/>
        </authorList>
    </citation>
    <scope>NUCLEOTIDE SEQUENCE</scope>
    <source>
        <strain evidence="4">13766</strain>
    </source>
</reference>
<feature type="binding site" evidence="3">
    <location>
        <position position="88"/>
    </location>
    <ligand>
        <name>Fe cation</name>
        <dbReference type="ChEBI" id="CHEBI:24875"/>
    </ligand>
</feature>
<evidence type="ECO:0000256" key="2">
    <source>
        <dbReference type="ARBA" id="ARBA00023004"/>
    </source>
</evidence>
<dbReference type="AlphaFoldDB" id="A0A9D1FXZ4"/>
<feature type="active site" evidence="3">
    <location>
        <position position="131"/>
    </location>
</feature>
<evidence type="ECO:0000313" key="4">
    <source>
        <dbReference type="EMBL" id="HIS91432.1"/>
    </source>
</evidence>
<keyword evidence="3" id="KW-0479">Metal-binding</keyword>
<comment type="catalytic activity">
    <reaction evidence="3">
        <text>N-terminal N-formyl-L-methionyl-[peptide] + H2O = N-terminal L-methionyl-[peptide] + formate</text>
        <dbReference type="Rhea" id="RHEA:24420"/>
        <dbReference type="Rhea" id="RHEA-COMP:10639"/>
        <dbReference type="Rhea" id="RHEA-COMP:10640"/>
        <dbReference type="ChEBI" id="CHEBI:15377"/>
        <dbReference type="ChEBI" id="CHEBI:15740"/>
        <dbReference type="ChEBI" id="CHEBI:49298"/>
        <dbReference type="ChEBI" id="CHEBI:64731"/>
        <dbReference type="EC" id="3.5.1.88"/>
    </reaction>
</comment>
<dbReference type="InterPro" id="IPR036821">
    <property type="entry name" value="Peptide_deformylase_sf"/>
</dbReference>
<dbReference type="PIRSF" id="PIRSF004749">
    <property type="entry name" value="Pep_def"/>
    <property type="match status" value="1"/>
</dbReference>
<dbReference type="GO" id="GO:0046872">
    <property type="term" value="F:metal ion binding"/>
    <property type="evidence" value="ECO:0007669"/>
    <property type="project" value="UniProtKB-KW"/>
</dbReference>
<dbReference type="PANTHER" id="PTHR10458">
    <property type="entry name" value="PEPTIDE DEFORMYLASE"/>
    <property type="match status" value="1"/>
</dbReference>
<comment type="similarity">
    <text evidence="1 3">Belongs to the polypeptide deformylase family.</text>
</comment>
<feature type="binding site" evidence="3">
    <location>
        <position position="130"/>
    </location>
    <ligand>
        <name>Fe cation</name>
        <dbReference type="ChEBI" id="CHEBI:24875"/>
    </ligand>
</feature>
<protein>
    <recommendedName>
        <fullName evidence="3">Peptide deformylase</fullName>
        <shortName evidence="3">PDF</shortName>
        <ecNumber evidence="3">3.5.1.88</ecNumber>
    </recommendedName>
    <alternativeName>
        <fullName evidence="3">Polypeptide deformylase</fullName>
    </alternativeName>
</protein>
<dbReference type="EMBL" id="DVJN01000005">
    <property type="protein sequence ID" value="HIS91432.1"/>
    <property type="molecule type" value="Genomic_DNA"/>
</dbReference>
<evidence type="ECO:0000256" key="3">
    <source>
        <dbReference type="HAMAP-Rule" id="MF_00163"/>
    </source>
</evidence>
<feature type="binding site" evidence="3">
    <location>
        <position position="134"/>
    </location>
    <ligand>
        <name>Fe cation</name>
        <dbReference type="ChEBI" id="CHEBI:24875"/>
    </ligand>
</feature>
<comment type="function">
    <text evidence="3">Removes the formyl group from the N-terminal Met of newly synthesized proteins. Requires at least a dipeptide for an efficient rate of reaction. N-terminal L-methionine is a prerequisite for activity but the enzyme has broad specificity at other positions.</text>
</comment>
<gene>
    <name evidence="3 4" type="primary">def</name>
    <name evidence="4" type="ORF">IAA84_00265</name>
</gene>
<evidence type="ECO:0000256" key="1">
    <source>
        <dbReference type="ARBA" id="ARBA00010759"/>
    </source>
</evidence>
<keyword evidence="3 4" id="KW-0378">Hydrolase</keyword>
<dbReference type="EC" id="3.5.1.88" evidence="3"/>
<keyword evidence="3" id="KW-0648">Protein biosynthesis</keyword>
<comment type="cofactor">
    <cofactor evidence="3">
        <name>Fe(2+)</name>
        <dbReference type="ChEBI" id="CHEBI:29033"/>
    </cofactor>
    <text evidence="3">Binds 1 Fe(2+) ion.</text>
</comment>
<comment type="caution">
    <text evidence="4">The sequence shown here is derived from an EMBL/GenBank/DDBJ whole genome shotgun (WGS) entry which is preliminary data.</text>
</comment>
<reference evidence="4" key="1">
    <citation type="submission" date="2020-10" db="EMBL/GenBank/DDBJ databases">
        <authorList>
            <person name="Gilroy R."/>
        </authorList>
    </citation>
    <scope>NUCLEOTIDE SEQUENCE</scope>
    <source>
        <strain evidence="4">13766</strain>
    </source>
</reference>
<dbReference type="PRINTS" id="PR01576">
    <property type="entry name" value="PDEFORMYLASE"/>
</dbReference>
<dbReference type="CDD" id="cd00487">
    <property type="entry name" value="Pep_deformylase"/>
    <property type="match status" value="1"/>
</dbReference>
<dbReference type="NCBIfam" id="NF001159">
    <property type="entry name" value="PRK00150.1-3"/>
    <property type="match status" value="1"/>
</dbReference>
<dbReference type="NCBIfam" id="TIGR00079">
    <property type="entry name" value="pept_deformyl"/>
    <property type="match status" value="1"/>
</dbReference>
<evidence type="ECO:0000313" key="5">
    <source>
        <dbReference type="Proteomes" id="UP000824140"/>
    </source>
</evidence>
<dbReference type="Pfam" id="PF01327">
    <property type="entry name" value="Pep_deformylase"/>
    <property type="match status" value="1"/>
</dbReference>
<dbReference type="Proteomes" id="UP000824140">
    <property type="component" value="Unassembled WGS sequence"/>
</dbReference>
<dbReference type="Gene3D" id="3.90.45.10">
    <property type="entry name" value="Peptide deformylase"/>
    <property type="match status" value="1"/>
</dbReference>
<dbReference type="GO" id="GO:0006412">
    <property type="term" value="P:translation"/>
    <property type="evidence" value="ECO:0007669"/>
    <property type="project" value="UniProtKB-UniRule"/>
</dbReference>
<dbReference type="PANTHER" id="PTHR10458:SF22">
    <property type="entry name" value="PEPTIDE DEFORMYLASE"/>
    <property type="match status" value="1"/>
</dbReference>
<sequence length="154" mass="16776">MAIRKILKIGDETLRKHARPVTEVDRRTRQLLDDMAETMYAADGAGLAAPQVGILRRVVVIDVGEGLIELVNPEIVASEGEQHQAEGCLSVPGKRGVVARPAKVTVRALNRRGKPVEIVGEGFLATALCHEIDHLDGVLYVDKLIEELPEEDAK</sequence>
<dbReference type="InterPro" id="IPR023635">
    <property type="entry name" value="Peptide_deformylase"/>
</dbReference>
<keyword evidence="2 3" id="KW-0408">Iron</keyword>